<reference evidence="8" key="1">
    <citation type="submission" date="2023-03" db="EMBL/GenBank/DDBJ databases">
        <title>Massive genome expansion in bonnet fungi (Mycena s.s.) driven by repeated elements and novel gene families across ecological guilds.</title>
        <authorList>
            <consortium name="Lawrence Berkeley National Laboratory"/>
            <person name="Harder C.B."/>
            <person name="Miyauchi S."/>
            <person name="Viragh M."/>
            <person name="Kuo A."/>
            <person name="Thoen E."/>
            <person name="Andreopoulos B."/>
            <person name="Lu D."/>
            <person name="Skrede I."/>
            <person name="Drula E."/>
            <person name="Henrissat B."/>
            <person name="Morin E."/>
            <person name="Kohler A."/>
            <person name="Barry K."/>
            <person name="LaButti K."/>
            <person name="Morin E."/>
            <person name="Salamov A."/>
            <person name="Lipzen A."/>
            <person name="Mereny Z."/>
            <person name="Hegedus B."/>
            <person name="Baldrian P."/>
            <person name="Stursova M."/>
            <person name="Weitz H."/>
            <person name="Taylor A."/>
            <person name="Grigoriev I.V."/>
            <person name="Nagy L.G."/>
            <person name="Martin F."/>
            <person name="Kauserud H."/>
        </authorList>
    </citation>
    <scope>NUCLEOTIDE SEQUENCE</scope>
    <source>
        <strain evidence="8">CBHHK200</strain>
    </source>
</reference>
<dbReference type="InterPro" id="IPR011701">
    <property type="entry name" value="MFS"/>
</dbReference>
<feature type="transmembrane region" description="Helical" evidence="6">
    <location>
        <begin position="241"/>
        <end position="258"/>
    </location>
</feature>
<dbReference type="EMBL" id="JARJCM010000010">
    <property type="protein sequence ID" value="KAJ7043049.1"/>
    <property type="molecule type" value="Genomic_DNA"/>
</dbReference>
<evidence type="ECO:0000313" key="8">
    <source>
        <dbReference type="EMBL" id="KAJ7043049.1"/>
    </source>
</evidence>
<feature type="transmembrane region" description="Helical" evidence="6">
    <location>
        <begin position="491"/>
        <end position="510"/>
    </location>
</feature>
<protein>
    <submittedName>
        <fullName evidence="8">Major facilitator superfamily domain-containing protein</fullName>
    </submittedName>
</protein>
<dbReference type="PROSITE" id="PS50850">
    <property type="entry name" value="MFS"/>
    <property type="match status" value="1"/>
</dbReference>
<dbReference type="PANTHER" id="PTHR23502:SF23">
    <property type="entry name" value="FLUCONAZOLE RESISTANCE PROTEIN 1"/>
    <property type="match status" value="1"/>
</dbReference>
<comment type="subcellular location">
    <subcellularLocation>
        <location evidence="1">Membrane</location>
        <topology evidence="1">Multi-pass membrane protein</topology>
    </subcellularLocation>
</comment>
<dbReference type="GO" id="GO:0015244">
    <property type="term" value="F:fluconazole transmembrane transporter activity"/>
    <property type="evidence" value="ECO:0007669"/>
    <property type="project" value="TreeGrafter"/>
</dbReference>
<dbReference type="AlphaFoldDB" id="A0AAD6TBE8"/>
<dbReference type="CDD" id="cd17323">
    <property type="entry name" value="MFS_Tpo1_MDR_like"/>
    <property type="match status" value="1"/>
</dbReference>
<dbReference type="InterPro" id="IPR020846">
    <property type="entry name" value="MFS_dom"/>
</dbReference>
<evidence type="ECO:0000256" key="2">
    <source>
        <dbReference type="ARBA" id="ARBA00022692"/>
    </source>
</evidence>
<name>A0AAD6TBE8_9AGAR</name>
<evidence type="ECO:0000256" key="5">
    <source>
        <dbReference type="SAM" id="MobiDB-lite"/>
    </source>
</evidence>
<dbReference type="GO" id="GO:0005886">
    <property type="term" value="C:plasma membrane"/>
    <property type="evidence" value="ECO:0007669"/>
    <property type="project" value="TreeGrafter"/>
</dbReference>
<feature type="transmembrane region" description="Helical" evidence="6">
    <location>
        <begin position="334"/>
        <end position="359"/>
    </location>
</feature>
<dbReference type="Proteomes" id="UP001218188">
    <property type="component" value="Unassembled WGS sequence"/>
</dbReference>
<feature type="transmembrane region" description="Helical" evidence="6">
    <location>
        <begin position="264"/>
        <end position="286"/>
    </location>
</feature>
<feature type="region of interest" description="Disordered" evidence="5">
    <location>
        <begin position="101"/>
        <end position="122"/>
    </location>
</feature>
<accession>A0AAD6TBE8</accession>
<dbReference type="InterPro" id="IPR036259">
    <property type="entry name" value="MFS_trans_sf"/>
</dbReference>
<keyword evidence="4 6" id="KW-0472">Membrane</keyword>
<evidence type="ECO:0000256" key="6">
    <source>
        <dbReference type="SAM" id="Phobius"/>
    </source>
</evidence>
<dbReference type="Gene3D" id="1.20.1250.20">
    <property type="entry name" value="MFS general substrate transporter like domains"/>
    <property type="match status" value="1"/>
</dbReference>
<keyword evidence="3 6" id="KW-1133">Transmembrane helix</keyword>
<evidence type="ECO:0000256" key="3">
    <source>
        <dbReference type="ARBA" id="ARBA00022989"/>
    </source>
</evidence>
<feature type="transmembrane region" description="Helical" evidence="6">
    <location>
        <begin position="171"/>
        <end position="193"/>
    </location>
</feature>
<dbReference type="GO" id="GO:1990961">
    <property type="term" value="P:xenobiotic detoxification by transmembrane export across the plasma membrane"/>
    <property type="evidence" value="ECO:0007669"/>
    <property type="project" value="TreeGrafter"/>
</dbReference>
<gene>
    <name evidence="8" type="ORF">C8F04DRAFT_944655</name>
</gene>
<feature type="transmembrane region" description="Helical" evidence="6">
    <location>
        <begin position="406"/>
        <end position="425"/>
    </location>
</feature>
<feature type="transmembrane region" description="Helical" evidence="6">
    <location>
        <begin position="516"/>
        <end position="541"/>
    </location>
</feature>
<sequence>MVNDLIRDATFGQWVHYLSGGRLFPYPEERPGYVIPAHLIRPAKSRPVSFAIQPPPKALHTGKALEAVHEDGEAPKSPTFPNRRSSVIQTRRQSTFTIVGVDGRSPSRLDEEDEFDGRTSPTGGRLSGLFDRRASVYSNAPGFVMVDYDLVGWDGPEDPANPKNWSSAKKAFVAACISYLTFAMYIGSAIWTASIPGVMEEFDAGLVRATLGLTLYVFGYAVGPIFLAPLQEIPAIGRTPVYIYTLAIFVGCQAPIALSNNLNVILALRFLTGFFGGTALATGGASMADMYTIQQLPYVMGVWSLFAVAGPVSGPIAGAFAAEVKGWRWPMWEMLWLGGFSLIVLAVVLPETYGPAILLKRAHRLRKLTGRNDLHTAVELAQASQTAGAILFEACVRPFVLMAEPVLLFANIYLGFVYSLFFLWFESFPIVFSGIYHFDLGKSSLPFAAYYVTGIITYIFYVCYQTYHIKPRYIAAAKAGKTVPPEIRLEIGLMASIFIPTSMLIFGYTAREDIHWIVPVIGASLYLPGIFLTFLSILIYIASSYHNYAASALAGNDFFRSTMASVFPLFGTIYFQNLGLGTGGAVLAGIAVALIAVYYTLWRFAGRLRARSKYAGSH</sequence>
<proteinExistence type="predicted"/>
<evidence type="ECO:0000313" key="9">
    <source>
        <dbReference type="Proteomes" id="UP001218188"/>
    </source>
</evidence>
<dbReference type="PANTHER" id="PTHR23502">
    <property type="entry name" value="MAJOR FACILITATOR SUPERFAMILY"/>
    <property type="match status" value="1"/>
</dbReference>
<keyword evidence="9" id="KW-1185">Reference proteome</keyword>
<dbReference type="Pfam" id="PF07690">
    <property type="entry name" value="MFS_1"/>
    <property type="match status" value="1"/>
</dbReference>
<feature type="transmembrane region" description="Helical" evidence="6">
    <location>
        <begin position="445"/>
        <end position="464"/>
    </location>
</feature>
<feature type="transmembrane region" description="Helical" evidence="6">
    <location>
        <begin position="553"/>
        <end position="575"/>
    </location>
</feature>
<evidence type="ECO:0000259" key="7">
    <source>
        <dbReference type="PROSITE" id="PS50850"/>
    </source>
</evidence>
<comment type="caution">
    <text evidence="8">The sequence shown here is derived from an EMBL/GenBank/DDBJ whole genome shotgun (WGS) entry which is preliminary data.</text>
</comment>
<evidence type="ECO:0000256" key="4">
    <source>
        <dbReference type="ARBA" id="ARBA00023136"/>
    </source>
</evidence>
<feature type="domain" description="Major facilitator superfamily (MFS) profile" evidence="7">
    <location>
        <begin position="171"/>
        <end position="618"/>
    </location>
</feature>
<feature type="transmembrane region" description="Helical" evidence="6">
    <location>
        <begin position="205"/>
        <end position="229"/>
    </location>
</feature>
<feature type="transmembrane region" description="Helical" evidence="6">
    <location>
        <begin position="581"/>
        <end position="601"/>
    </location>
</feature>
<feature type="transmembrane region" description="Helical" evidence="6">
    <location>
        <begin position="298"/>
        <end position="322"/>
    </location>
</feature>
<dbReference type="SUPFAM" id="SSF103473">
    <property type="entry name" value="MFS general substrate transporter"/>
    <property type="match status" value="1"/>
</dbReference>
<evidence type="ECO:0000256" key="1">
    <source>
        <dbReference type="ARBA" id="ARBA00004141"/>
    </source>
</evidence>
<organism evidence="8 9">
    <name type="scientific">Mycena alexandri</name>
    <dbReference type="NCBI Taxonomy" id="1745969"/>
    <lineage>
        <taxon>Eukaryota</taxon>
        <taxon>Fungi</taxon>
        <taxon>Dikarya</taxon>
        <taxon>Basidiomycota</taxon>
        <taxon>Agaricomycotina</taxon>
        <taxon>Agaricomycetes</taxon>
        <taxon>Agaricomycetidae</taxon>
        <taxon>Agaricales</taxon>
        <taxon>Marasmiineae</taxon>
        <taxon>Mycenaceae</taxon>
        <taxon>Mycena</taxon>
    </lineage>
</organism>
<keyword evidence="2 6" id="KW-0812">Transmembrane</keyword>